<keyword evidence="6" id="KW-0472">Membrane</keyword>
<dbReference type="InterPro" id="IPR000589">
    <property type="entry name" value="Ribosomal_uS15"/>
</dbReference>
<dbReference type="Pfam" id="PF00312">
    <property type="entry name" value="Ribosomal_S15"/>
    <property type="match status" value="1"/>
</dbReference>
<keyword evidence="6" id="KW-1133">Transmembrane helix</keyword>
<evidence type="ECO:0000256" key="2">
    <source>
        <dbReference type="ARBA" id="ARBA00022980"/>
    </source>
</evidence>
<feature type="region of interest" description="Disordered" evidence="5">
    <location>
        <begin position="223"/>
        <end position="251"/>
    </location>
</feature>
<dbReference type="CDD" id="cd00353">
    <property type="entry name" value="Ribosomal_S15p_S13e"/>
    <property type="match status" value="1"/>
</dbReference>
<feature type="transmembrane region" description="Helical" evidence="6">
    <location>
        <begin position="16"/>
        <end position="36"/>
    </location>
</feature>
<dbReference type="PANTHER" id="PTHR23321">
    <property type="entry name" value="RIBOSOMAL PROTEIN S15, BACTERIAL AND ORGANELLAR"/>
    <property type="match status" value="1"/>
</dbReference>
<keyword evidence="3 4" id="KW-0687">Ribonucleoprotein</keyword>
<evidence type="ECO:0008006" key="8">
    <source>
        <dbReference type="Google" id="ProtNLM"/>
    </source>
</evidence>
<dbReference type="EMBL" id="HBEM01015542">
    <property type="protein sequence ID" value="CAD8450923.1"/>
    <property type="molecule type" value="Transcribed_RNA"/>
</dbReference>
<sequence>MEQTLLSAPPTRRSRAPLIASLISVACVVVAGAVLLSNGSMLGRGMVRVSTTSITPRFALFGKQSRGRMAMRAEDRFDSSSNFLSESKRDTDDDSLFAILREPLRPPSEWVPVDVSGSDWLGGAMGEDMLDEETPTEAQEDLLAEYMRHEKDHGSPEYQIAKITQRVYHLTKHLATNRKDYSTRRGLVISIQARRKLMIDLFNSNPSKFKEVVTKLGVRSRLPPKPTLRAMDKKAPRRIKTKTRRPMGQAF</sequence>
<dbReference type="InterPro" id="IPR005290">
    <property type="entry name" value="Ribosomal_uS15_bac-type"/>
</dbReference>
<dbReference type="InterPro" id="IPR009068">
    <property type="entry name" value="uS15_NS1_RNA-bd_sf"/>
</dbReference>
<dbReference type="GO" id="GO:0005840">
    <property type="term" value="C:ribosome"/>
    <property type="evidence" value="ECO:0007669"/>
    <property type="project" value="UniProtKB-KW"/>
</dbReference>
<dbReference type="PANTHER" id="PTHR23321:SF26">
    <property type="entry name" value="SMALL RIBOSOMAL SUBUNIT PROTEIN US15M"/>
    <property type="match status" value="1"/>
</dbReference>
<dbReference type="GO" id="GO:1990904">
    <property type="term" value="C:ribonucleoprotein complex"/>
    <property type="evidence" value="ECO:0007669"/>
    <property type="project" value="UniProtKB-KW"/>
</dbReference>
<dbReference type="Gene3D" id="1.10.287.10">
    <property type="entry name" value="S15/NS1, RNA-binding"/>
    <property type="match status" value="1"/>
</dbReference>
<dbReference type="NCBIfam" id="TIGR00952">
    <property type="entry name" value="S15_bact"/>
    <property type="match status" value="1"/>
</dbReference>
<dbReference type="GO" id="GO:0003735">
    <property type="term" value="F:structural constituent of ribosome"/>
    <property type="evidence" value="ECO:0007669"/>
    <property type="project" value="InterPro"/>
</dbReference>
<feature type="compositionally biased region" description="Basic residues" evidence="5">
    <location>
        <begin position="235"/>
        <end position="245"/>
    </location>
</feature>
<dbReference type="HAMAP" id="MF_01343_B">
    <property type="entry name" value="Ribosomal_uS15_B"/>
    <property type="match status" value="1"/>
</dbReference>
<dbReference type="SMART" id="SM01387">
    <property type="entry name" value="Ribosomal_S15"/>
    <property type="match status" value="1"/>
</dbReference>
<evidence type="ECO:0000313" key="7">
    <source>
        <dbReference type="EMBL" id="CAD8450923.1"/>
    </source>
</evidence>
<organism evidence="7">
    <name type="scientific">Amorphochlora amoebiformis</name>
    <dbReference type="NCBI Taxonomy" id="1561963"/>
    <lineage>
        <taxon>Eukaryota</taxon>
        <taxon>Sar</taxon>
        <taxon>Rhizaria</taxon>
        <taxon>Cercozoa</taxon>
        <taxon>Chlorarachniophyceae</taxon>
        <taxon>Amorphochlora</taxon>
    </lineage>
</organism>
<gene>
    <name evidence="7" type="ORF">LAMO00422_LOCUS10715</name>
</gene>
<evidence type="ECO:0000256" key="3">
    <source>
        <dbReference type="ARBA" id="ARBA00023274"/>
    </source>
</evidence>
<dbReference type="GO" id="GO:0006412">
    <property type="term" value="P:translation"/>
    <property type="evidence" value="ECO:0007669"/>
    <property type="project" value="InterPro"/>
</dbReference>
<protein>
    <recommendedName>
        <fullName evidence="8">30S ribosomal protein S15</fullName>
    </recommendedName>
</protein>
<evidence type="ECO:0000256" key="1">
    <source>
        <dbReference type="ARBA" id="ARBA00008434"/>
    </source>
</evidence>
<comment type="similarity">
    <text evidence="1 4">Belongs to the universal ribosomal protein uS15 family.</text>
</comment>
<accession>A0A7S0H019</accession>
<dbReference type="GO" id="GO:0005737">
    <property type="term" value="C:cytoplasm"/>
    <property type="evidence" value="ECO:0007669"/>
    <property type="project" value="UniProtKB-ARBA"/>
</dbReference>
<evidence type="ECO:0000256" key="6">
    <source>
        <dbReference type="SAM" id="Phobius"/>
    </source>
</evidence>
<proteinExistence type="inferred from homology"/>
<dbReference type="SUPFAM" id="SSF47060">
    <property type="entry name" value="S15/NS1 RNA-binding domain"/>
    <property type="match status" value="1"/>
</dbReference>
<evidence type="ECO:0000256" key="4">
    <source>
        <dbReference type="RuleBase" id="RU003919"/>
    </source>
</evidence>
<keyword evidence="2 4" id="KW-0689">Ribosomal protein</keyword>
<reference evidence="7" key="1">
    <citation type="submission" date="2021-01" db="EMBL/GenBank/DDBJ databases">
        <authorList>
            <person name="Corre E."/>
            <person name="Pelletier E."/>
            <person name="Niang G."/>
            <person name="Scheremetjew M."/>
            <person name="Finn R."/>
            <person name="Kale V."/>
            <person name="Holt S."/>
            <person name="Cochrane G."/>
            <person name="Meng A."/>
            <person name="Brown T."/>
            <person name="Cohen L."/>
        </authorList>
    </citation>
    <scope>NUCLEOTIDE SEQUENCE</scope>
    <source>
        <strain evidence="7">CCMP2058</strain>
    </source>
</reference>
<name>A0A7S0H019_9EUKA</name>
<dbReference type="AlphaFoldDB" id="A0A7S0H019"/>
<evidence type="ECO:0000256" key="5">
    <source>
        <dbReference type="SAM" id="MobiDB-lite"/>
    </source>
</evidence>
<keyword evidence="6" id="KW-0812">Transmembrane</keyword>